<name>A0A6N2N7B5_SALVM</name>
<evidence type="ECO:0000256" key="1">
    <source>
        <dbReference type="SAM" id="Phobius"/>
    </source>
</evidence>
<evidence type="ECO:0000313" key="2">
    <source>
        <dbReference type="EMBL" id="VFU61865.1"/>
    </source>
</evidence>
<organism evidence="2">
    <name type="scientific">Salix viminalis</name>
    <name type="common">Common osier</name>
    <name type="synonym">Basket willow</name>
    <dbReference type="NCBI Taxonomy" id="40686"/>
    <lineage>
        <taxon>Eukaryota</taxon>
        <taxon>Viridiplantae</taxon>
        <taxon>Streptophyta</taxon>
        <taxon>Embryophyta</taxon>
        <taxon>Tracheophyta</taxon>
        <taxon>Spermatophyta</taxon>
        <taxon>Magnoliopsida</taxon>
        <taxon>eudicotyledons</taxon>
        <taxon>Gunneridae</taxon>
        <taxon>Pentapetalae</taxon>
        <taxon>rosids</taxon>
        <taxon>fabids</taxon>
        <taxon>Malpighiales</taxon>
        <taxon>Salicaceae</taxon>
        <taxon>Saliceae</taxon>
        <taxon>Salix</taxon>
    </lineage>
</organism>
<protein>
    <submittedName>
        <fullName evidence="2">Uncharacterized protein</fullName>
    </submittedName>
</protein>
<accession>A0A6N2N7B5</accession>
<keyword evidence="1" id="KW-0472">Membrane</keyword>
<dbReference type="AlphaFoldDB" id="A0A6N2N7B5"/>
<keyword evidence="1" id="KW-1133">Transmembrane helix</keyword>
<dbReference type="EMBL" id="CAADRP010002140">
    <property type="protein sequence ID" value="VFU61865.1"/>
    <property type="molecule type" value="Genomic_DNA"/>
</dbReference>
<keyword evidence="1" id="KW-0812">Transmembrane</keyword>
<sequence length="98" mass="11268">MGGSLTSSQGQQPKRLKLSSESLSLSVYTYIHTYIHTYIYLYIYSLFFSFSSDKLFIFTFSLLFHLLLQNRSLLYSRSVKEESNSQRTLGALVSLAFS</sequence>
<proteinExistence type="predicted"/>
<reference evidence="2" key="1">
    <citation type="submission" date="2019-03" db="EMBL/GenBank/DDBJ databases">
        <authorList>
            <person name="Mank J."/>
            <person name="Almeida P."/>
        </authorList>
    </citation>
    <scope>NUCLEOTIDE SEQUENCE</scope>
    <source>
        <strain evidence="2">78183</strain>
    </source>
</reference>
<feature type="transmembrane region" description="Helical" evidence="1">
    <location>
        <begin position="23"/>
        <end position="43"/>
    </location>
</feature>
<gene>
    <name evidence="2" type="ORF">SVIM_LOCUS464703</name>
</gene>